<protein>
    <submittedName>
        <fullName evidence="4">Mammalian cell entry protein</fullName>
    </submittedName>
</protein>
<keyword evidence="1" id="KW-0175">Coiled coil</keyword>
<evidence type="ECO:0000256" key="1">
    <source>
        <dbReference type="SAM" id="Coils"/>
    </source>
</evidence>
<keyword evidence="2" id="KW-0812">Transmembrane</keyword>
<dbReference type="KEGG" id="mbry:B1812_10405"/>
<accession>A0A1W6MV30</accession>
<reference evidence="4 5" key="1">
    <citation type="submission" date="2017-02" db="EMBL/GenBank/DDBJ databases">
        <authorList>
            <person name="Peterson S.W."/>
        </authorList>
    </citation>
    <scope>NUCLEOTIDE SEQUENCE [LARGE SCALE GENOMIC DNA]</scope>
    <source>
        <strain evidence="4 5">S285</strain>
    </source>
</reference>
<organism evidence="4 5">
    <name type="scientific">Methylocystis bryophila</name>
    <dbReference type="NCBI Taxonomy" id="655015"/>
    <lineage>
        <taxon>Bacteria</taxon>
        <taxon>Pseudomonadati</taxon>
        <taxon>Pseudomonadota</taxon>
        <taxon>Alphaproteobacteria</taxon>
        <taxon>Hyphomicrobiales</taxon>
        <taxon>Methylocystaceae</taxon>
        <taxon>Methylocystis</taxon>
    </lineage>
</organism>
<name>A0A1W6MV30_9HYPH</name>
<feature type="transmembrane region" description="Helical" evidence="2">
    <location>
        <begin position="7"/>
        <end position="28"/>
    </location>
</feature>
<dbReference type="EMBL" id="CP019948">
    <property type="protein sequence ID" value="ARN81417.1"/>
    <property type="molecule type" value="Genomic_DNA"/>
</dbReference>
<gene>
    <name evidence="4" type="ORF">B1812_10405</name>
</gene>
<feature type="domain" description="Mce/MlaD" evidence="3">
    <location>
        <begin position="39"/>
        <end position="114"/>
    </location>
</feature>
<keyword evidence="2" id="KW-1133">Transmembrane helix</keyword>
<dbReference type="OrthoDB" id="9808689at2"/>
<dbReference type="STRING" id="655015.B1812_10405"/>
<evidence type="ECO:0000313" key="4">
    <source>
        <dbReference type="EMBL" id="ARN81417.1"/>
    </source>
</evidence>
<dbReference type="Proteomes" id="UP000193978">
    <property type="component" value="Chromosome"/>
</dbReference>
<keyword evidence="5" id="KW-1185">Reference proteome</keyword>
<sequence length="301" mass="32353">METRASFVAVGALALAAAFGAFVFVYWISGPGKTAELKTYQVVVRGSVDGLARGSAVQFNGLKVGEVTSLTIDDKDPSLVDLLINIDKKTPVKTDTRARLEQRLLTGVAIVSLVGATPEAPPLVAKPGEKYPRIAAEPSEIRNLVENIQRLSSRATNVLEKMDRLLEDNSGPLTASIKNVETFSKALADNSEPTASLIQDSAAFMRSLKPVAEKFDHLISSADKTIKALDPKTVKSIADNLAGLTENINRFSQSGLRQYEQLAIDARHAVETLNKAAKSFDRDPSQVIFGPSSALPEVKGH</sequence>
<evidence type="ECO:0000256" key="2">
    <source>
        <dbReference type="SAM" id="Phobius"/>
    </source>
</evidence>
<evidence type="ECO:0000313" key="5">
    <source>
        <dbReference type="Proteomes" id="UP000193978"/>
    </source>
</evidence>
<evidence type="ECO:0000259" key="3">
    <source>
        <dbReference type="Pfam" id="PF02470"/>
    </source>
</evidence>
<dbReference type="RefSeq" id="WP_085771521.1">
    <property type="nucleotide sequence ID" value="NZ_AP027149.1"/>
</dbReference>
<dbReference type="InterPro" id="IPR003399">
    <property type="entry name" value="Mce/MlaD"/>
</dbReference>
<dbReference type="PANTHER" id="PTHR36698:SF2">
    <property type="entry name" value="MCE_MLAD DOMAIN-CONTAINING PROTEIN"/>
    <property type="match status" value="1"/>
</dbReference>
<dbReference type="Pfam" id="PF02470">
    <property type="entry name" value="MlaD"/>
    <property type="match status" value="1"/>
</dbReference>
<dbReference type="PANTHER" id="PTHR36698">
    <property type="entry name" value="BLL5892 PROTEIN"/>
    <property type="match status" value="1"/>
</dbReference>
<dbReference type="AlphaFoldDB" id="A0A1W6MV30"/>
<proteinExistence type="predicted"/>
<keyword evidence="2" id="KW-0472">Membrane</keyword>
<feature type="coiled-coil region" evidence="1">
    <location>
        <begin position="141"/>
        <end position="168"/>
    </location>
</feature>